<dbReference type="EMBL" id="CAJNOU010001333">
    <property type="protein sequence ID" value="CAF1188778.1"/>
    <property type="molecule type" value="Genomic_DNA"/>
</dbReference>
<organism evidence="1 3">
    <name type="scientific">Rotaria sordida</name>
    <dbReference type="NCBI Taxonomy" id="392033"/>
    <lineage>
        <taxon>Eukaryota</taxon>
        <taxon>Metazoa</taxon>
        <taxon>Spiralia</taxon>
        <taxon>Gnathifera</taxon>
        <taxon>Rotifera</taxon>
        <taxon>Eurotatoria</taxon>
        <taxon>Bdelloidea</taxon>
        <taxon>Philodinida</taxon>
        <taxon>Philodinidae</taxon>
        <taxon>Rotaria</taxon>
    </lineage>
</organism>
<protein>
    <submittedName>
        <fullName evidence="1">Uncharacterized protein</fullName>
    </submittedName>
</protein>
<gene>
    <name evidence="2" type="ORF">OTI717_LOCUS19765</name>
    <name evidence="1" type="ORF">SEV965_LOCUS20471</name>
</gene>
<name>A0A814VGS9_9BILA</name>
<dbReference type="Proteomes" id="UP000663823">
    <property type="component" value="Unassembled WGS sequence"/>
</dbReference>
<proteinExistence type="predicted"/>
<comment type="caution">
    <text evidence="1">The sequence shown here is derived from an EMBL/GenBank/DDBJ whole genome shotgun (WGS) entry which is preliminary data.</text>
</comment>
<dbReference type="AlphaFoldDB" id="A0A814VGS9"/>
<evidence type="ECO:0000313" key="1">
    <source>
        <dbReference type="EMBL" id="CAF1188778.1"/>
    </source>
</evidence>
<dbReference type="EMBL" id="CAJOAX010002932">
    <property type="protein sequence ID" value="CAF3827168.1"/>
    <property type="molecule type" value="Genomic_DNA"/>
</dbReference>
<evidence type="ECO:0000313" key="2">
    <source>
        <dbReference type="EMBL" id="CAF3827168.1"/>
    </source>
</evidence>
<evidence type="ECO:0000313" key="3">
    <source>
        <dbReference type="Proteomes" id="UP000663889"/>
    </source>
</evidence>
<reference evidence="1" key="1">
    <citation type="submission" date="2021-02" db="EMBL/GenBank/DDBJ databases">
        <authorList>
            <person name="Nowell W R."/>
        </authorList>
    </citation>
    <scope>NUCLEOTIDE SEQUENCE</scope>
</reference>
<sequence>MICLSTMGNATNHLSLCVSRSSRKTHRERPYVSRPIWPYQYEHRLNVSTQMSSNPQIREISPLRLSPTILHKNSSSRPVHIIKKTS</sequence>
<accession>A0A814VGS9</accession>
<dbReference type="Proteomes" id="UP000663889">
    <property type="component" value="Unassembled WGS sequence"/>
</dbReference>